<name>A0A9W6FUL7_9BACT</name>
<dbReference type="PANTHER" id="PTHR43393:SF3">
    <property type="entry name" value="LYSINE DECARBOXYLASE-LIKE PROTEIN"/>
    <property type="match status" value="1"/>
</dbReference>
<dbReference type="AlphaFoldDB" id="A0A9W6FUL7"/>
<organism evidence="1 2">
    <name type="scientific">Desulforhabdus amnigena</name>
    <dbReference type="NCBI Taxonomy" id="40218"/>
    <lineage>
        <taxon>Bacteria</taxon>
        <taxon>Pseudomonadati</taxon>
        <taxon>Thermodesulfobacteriota</taxon>
        <taxon>Syntrophobacteria</taxon>
        <taxon>Syntrophobacterales</taxon>
        <taxon>Syntrophobacteraceae</taxon>
        <taxon>Desulforhabdus</taxon>
    </lineage>
</organism>
<proteinExistence type="predicted"/>
<protein>
    <submittedName>
        <fullName evidence="1">TIGR00725 family protein</fullName>
    </submittedName>
</protein>
<dbReference type="SUPFAM" id="SSF102405">
    <property type="entry name" value="MCP/YpsA-like"/>
    <property type="match status" value="1"/>
</dbReference>
<dbReference type="Gene3D" id="3.40.50.450">
    <property type="match status" value="1"/>
</dbReference>
<accession>A0A9W6FUL7</accession>
<dbReference type="InterPro" id="IPR041164">
    <property type="entry name" value="LDcluster4"/>
</dbReference>
<dbReference type="NCBIfam" id="TIGR00725">
    <property type="entry name" value="TIGR00725 family protein"/>
    <property type="match status" value="1"/>
</dbReference>
<dbReference type="PANTHER" id="PTHR43393">
    <property type="entry name" value="CYTOKININ RIBOSIDE 5'-MONOPHOSPHATE PHOSPHORIBOHYDROLASE"/>
    <property type="match status" value="1"/>
</dbReference>
<evidence type="ECO:0000313" key="1">
    <source>
        <dbReference type="EMBL" id="GLI35168.1"/>
    </source>
</evidence>
<sequence>MAGMSRKPFIGVVGAGTSSPAVDTVAAEVGREIARHGAVLICGGLGGVMTAAARGAKEAGGWTIGILPGPSIDQANDYIDFPIATHMGQARNAIIVQTAHVVISVAGGYGTLSEISMALKIGKPVVALLPRFSIPGVVAAQNPGEAVQKAIAHLRPPYSETISI</sequence>
<evidence type="ECO:0000313" key="2">
    <source>
        <dbReference type="Proteomes" id="UP001144372"/>
    </source>
</evidence>
<gene>
    <name evidence="1" type="ORF">DAMNIGENAA_26010</name>
</gene>
<dbReference type="EMBL" id="BSDR01000001">
    <property type="protein sequence ID" value="GLI35168.1"/>
    <property type="molecule type" value="Genomic_DNA"/>
</dbReference>
<reference evidence="1" key="1">
    <citation type="submission" date="2022-12" db="EMBL/GenBank/DDBJ databases">
        <title>Reference genome sequencing for broad-spectrum identification of bacterial and archaeal isolates by mass spectrometry.</title>
        <authorList>
            <person name="Sekiguchi Y."/>
            <person name="Tourlousse D.M."/>
        </authorList>
    </citation>
    <scope>NUCLEOTIDE SEQUENCE</scope>
    <source>
        <strain evidence="1">ASRB1</strain>
    </source>
</reference>
<dbReference type="InterPro" id="IPR005268">
    <property type="entry name" value="CHP00725"/>
</dbReference>
<comment type="caution">
    <text evidence="1">The sequence shown here is derived from an EMBL/GenBank/DDBJ whole genome shotgun (WGS) entry which is preliminary data.</text>
</comment>
<keyword evidence="2" id="KW-1185">Reference proteome</keyword>
<dbReference type="Pfam" id="PF18306">
    <property type="entry name" value="LDcluster4"/>
    <property type="match status" value="1"/>
</dbReference>
<dbReference type="InterPro" id="IPR052341">
    <property type="entry name" value="LOG_family_nucleotidases"/>
</dbReference>
<dbReference type="Proteomes" id="UP001144372">
    <property type="component" value="Unassembled WGS sequence"/>
</dbReference>
<dbReference type="GO" id="GO:0005829">
    <property type="term" value="C:cytosol"/>
    <property type="evidence" value="ECO:0007669"/>
    <property type="project" value="TreeGrafter"/>
</dbReference>